<feature type="domain" description="Leucine-rich repeat" evidence="1">
    <location>
        <begin position="94"/>
        <end position="432"/>
    </location>
</feature>
<dbReference type="Pfam" id="PF24969">
    <property type="entry name" value="LRR_15"/>
    <property type="match status" value="1"/>
</dbReference>
<evidence type="ECO:0000313" key="2">
    <source>
        <dbReference type="EMBL" id="THW35687.1"/>
    </source>
</evidence>
<dbReference type="AlphaFoldDB" id="A0A4S8XDR3"/>
<organism evidence="2 3">
    <name type="scientific">Aureobasidium pullulans</name>
    <name type="common">Black yeast</name>
    <name type="synonym">Pullularia pullulans</name>
    <dbReference type="NCBI Taxonomy" id="5580"/>
    <lineage>
        <taxon>Eukaryota</taxon>
        <taxon>Fungi</taxon>
        <taxon>Dikarya</taxon>
        <taxon>Ascomycota</taxon>
        <taxon>Pezizomycotina</taxon>
        <taxon>Dothideomycetes</taxon>
        <taxon>Dothideomycetidae</taxon>
        <taxon>Dothideales</taxon>
        <taxon>Saccotheciaceae</taxon>
        <taxon>Aureobasidium</taxon>
    </lineage>
</organism>
<protein>
    <recommendedName>
        <fullName evidence="1">Leucine-rich repeat domain-containing protein</fullName>
    </recommendedName>
</protein>
<dbReference type="InterPro" id="IPR056867">
    <property type="entry name" value="LRR_15"/>
</dbReference>
<evidence type="ECO:0000313" key="3">
    <source>
        <dbReference type="Proteomes" id="UP000310687"/>
    </source>
</evidence>
<gene>
    <name evidence="2" type="ORF">D6D22_08028</name>
</gene>
<comment type="caution">
    <text evidence="2">The sequence shown here is derived from an EMBL/GenBank/DDBJ whole genome shotgun (WGS) entry which is preliminary data.</text>
</comment>
<reference evidence="2 3" key="1">
    <citation type="submission" date="2018-10" db="EMBL/GenBank/DDBJ databases">
        <title>Fifty Aureobasidium pullulans genomes reveal a recombining polyextremotolerant generalist.</title>
        <authorList>
            <person name="Gostincar C."/>
            <person name="Turk M."/>
            <person name="Zajc J."/>
            <person name="Gunde-Cimerman N."/>
        </authorList>
    </citation>
    <scope>NUCLEOTIDE SEQUENCE [LARGE SCALE GENOMIC DNA]</scope>
    <source>
        <strain evidence="2 3">EXF-11013</strain>
    </source>
</reference>
<evidence type="ECO:0000259" key="1">
    <source>
        <dbReference type="Pfam" id="PF24969"/>
    </source>
</evidence>
<accession>A0A4S8XDR3</accession>
<name>A0A4S8XDR3_AURPU</name>
<dbReference type="Proteomes" id="UP000310687">
    <property type="component" value="Unassembled WGS sequence"/>
</dbReference>
<sequence>MTGDIASITHKMLDRLPNEILHLVCRELATTPDLIHAIKAQESKRHLDQWNALARLCKVSRQMRHVAEPLLYQNYAKPDSASNPVAHYSFRKYLTTVLKRPELLQYVRSFYIGSWRQYADDMSQFAAESRFAACTARVCDTHFSPELHGLYDRYAKTAILGEAWKEALDAGEEVAEIALLMSLTPNLERIEFSMPWLDLQSDTAPQFFWPNLLVESEEWNPSSHFHRLEAVTAHKRNMEPGFNWDVVAGYEIDSLLPFIGLPKLRIFWVEDDDTGQYPTRLERYPLNNQESHLSDLVLIPSSIHPAKLLQILKRCTRLEAFYADFREEQDNFVPNFSWDTIAQALSGSQSTLKELDLSCDLRSQLATEADTEAEFTCISIGSLRKFTSLETLHVLQTTLLGFENMADELELAVPALPFDEMLPSSLRSLKIDMCTLTIVPYLERLLVKVEEKFPDFGELQLSKIDYRELDVEGYPLDQREALIEGMKVRLERLKEGFIEAGIKWIQ</sequence>
<proteinExistence type="predicted"/>
<dbReference type="EMBL" id="QZAL01000152">
    <property type="protein sequence ID" value="THW35687.1"/>
    <property type="molecule type" value="Genomic_DNA"/>
</dbReference>
<dbReference type="SUPFAM" id="SSF52047">
    <property type="entry name" value="RNI-like"/>
    <property type="match status" value="1"/>
</dbReference>